<dbReference type="InterPro" id="IPR015797">
    <property type="entry name" value="NUDIX_hydrolase-like_dom_sf"/>
</dbReference>
<dbReference type="PANTHER" id="PTHR12992:SF44">
    <property type="entry name" value="NUDIX HYDROLASE DOMAIN-CONTAINING PROTEIN"/>
    <property type="match status" value="1"/>
</dbReference>
<dbReference type="PROSITE" id="PS51462">
    <property type="entry name" value="NUDIX"/>
    <property type="match status" value="1"/>
</dbReference>
<sequence length="187" mass="20374">MDLELALRRVAEHRPQLQPQADWHAATALVLAVDPEPQFIVIRRSTRRGDPWSGHAALPGGRTDPADGDIAATARRETFEEVGVTIGEAVGRLDDIGGRMFKGVVSPLVFVVDEAVPLTPDPSEVAAAHWVPLSLLSDRRAQVRHPVRIVGPWPGWEFRTGAPPPDDSLIIWGLTHRILSTFIGLAS</sequence>
<proteinExistence type="predicted"/>
<reference evidence="2" key="1">
    <citation type="submission" date="2020-12" db="EMBL/GenBank/DDBJ databases">
        <title>Antrihabitans popcorni sp. nov. and Antrihabitans auranticaus sp. nov., isolated from a larva cave.</title>
        <authorList>
            <person name="Lee S.D."/>
            <person name="Kim I.S."/>
        </authorList>
    </citation>
    <scope>NUCLEOTIDE SEQUENCE</scope>
    <source>
        <strain evidence="2">YC3-6</strain>
    </source>
</reference>
<dbReference type="SUPFAM" id="SSF55811">
    <property type="entry name" value="Nudix"/>
    <property type="match status" value="1"/>
</dbReference>
<accession>A0A934NMP4</accession>
<feature type="domain" description="Nudix hydrolase" evidence="1">
    <location>
        <begin position="22"/>
        <end position="156"/>
    </location>
</feature>
<name>A0A934NMP4_9NOCA</name>
<dbReference type="RefSeq" id="WP_199702453.1">
    <property type="nucleotide sequence ID" value="NZ_JAEMNV010000001.1"/>
</dbReference>
<evidence type="ECO:0000313" key="3">
    <source>
        <dbReference type="Proteomes" id="UP000655868"/>
    </source>
</evidence>
<dbReference type="EMBL" id="JAEMNV010000001">
    <property type="protein sequence ID" value="MBJ8338053.1"/>
    <property type="molecule type" value="Genomic_DNA"/>
</dbReference>
<keyword evidence="3" id="KW-1185">Reference proteome</keyword>
<organism evidence="2 3">
    <name type="scientific">Antrihabitans stalagmiti</name>
    <dbReference type="NCBI Taxonomy" id="2799499"/>
    <lineage>
        <taxon>Bacteria</taxon>
        <taxon>Bacillati</taxon>
        <taxon>Actinomycetota</taxon>
        <taxon>Actinomycetes</taxon>
        <taxon>Mycobacteriales</taxon>
        <taxon>Nocardiaceae</taxon>
        <taxon>Antrihabitans</taxon>
    </lineage>
</organism>
<comment type="caution">
    <text evidence="2">The sequence shown here is derived from an EMBL/GenBank/DDBJ whole genome shotgun (WGS) entry which is preliminary data.</text>
</comment>
<evidence type="ECO:0000313" key="2">
    <source>
        <dbReference type="EMBL" id="MBJ8338053.1"/>
    </source>
</evidence>
<gene>
    <name evidence="2" type="ORF">JGU71_04065</name>
</gene>
<dbReference type="InterPro" id="IPR000086">
    <property type="entry name" value="NUDIX_hydrolase_dom"/>
</dbReference>
<dbReference type="Proteomes" id="UP000655868">
    <property type="component" value="Unassembled WGS sequence"/>
</dbReference>
<dbReference type="Gene3D" id="3.90.79.10">
    <property type="entry name" value="Nucleoside Triphosphate Pyrophosphohydrolase"/>
    <property type="match status" value="1"/>
</dbReference>
<dbReference type="GO" id="GO:0010945">
    <property type="term" value="F:coenzyme A diphosphatase activity"/>
    <property type="evidence" value="ECO:0007669"/>
    <property type="project" value="InterPro"/>
</dbReference>
<dbReference type="CDD" id="cd03426">
    <property type="entry name" value="NUDIX_CoAse_Nudt7"/>
    <property type="match status" value="1"/>
</dbReference>
<evidence type="ECO:0000259" key="1">
    <source>
        <dbReference type="PROSITE" id="PS51462"/>
    </source>
</evidence>
<dbReference type="Pfam" id="PF00293">
    <property type="entry name" value="NUDIX"/>
    <property type="match status" value="1"/>
</dbReference>
<protein>
    <submittedName>
        <fullName evidence="2">CoA pyrophosphatase</fullName>
    </submittedName>
</protein>
<dbReference type="AlphaFoldDB" id="A0A934NMP4"/>
<dbReference type="InterPro" id="IPR045121">
    <property type="entry name" value="CoAse"/>
</dbReference>
<dbReference type="PANTHER" id="PTHR12992">
    <property type="entry name" value="NUDIX HYDROLASE"/>
    <property type="match status" value="1"/>
</dbReference>